<accession>A0A832WRW1</accession>
<gene>
    <name evidence="1" type="ORF">HA332_10725</name>
</gene>
<dbReference type="Proteomes" id="UP000646844">
    <property type="component" value="Unassembled WGS sequence"/>
</dbReference>
<name>A0A832WRW1_9CREN</name>
<proteinExistence type="predicted"/>
<organism evidence="1 2">
    <name type="scientific">Sulfurisphaera tokodaii</name>
    <dbReference type="NCBI Taxonomy" id="111955"/>
    <lineage>
        <taxon>Archaea</taxon>
        <taxon>Thermoproteota</taxon>
        <taxon>Thermoprotei</taxon>
        <taxon>Sulfolobales</taxon>
        <taxon>Sulfolobaceae</taxon>
        <taxon>Sulfurisphaera</taxon>
    </lineage>
</organism>
<sequence length="203" mass="23163">MKLKFSSIEIKSDLLPHSENDTNQYKEIAGYILDAASGSPYLDVEIDDKILYFSTIFTTKLIEGIIDNIYSYAYSRKGAKYLSGDASMSISEAITYATFNTLYNVKFTNIIPFRSVKYLGTIADAMIDLTREEKLRKSIGAEGGLLFINIRSSMNPRTYYILDKITKSLMNIEIVRYPNNYGVLSLITREDENLKETFIYIKP</sequence>
<evidence type="ECO:0000313" key="1">
    <source>
        <dbReference type="EMBL" id="HII74827.1"/>
    </source>
</evidence>
<dbReference type="AlphaFoldDB" id="A0A832WRW1"/>
<reference evidence="1" key="1">
    <citation type="journal article" date="2020" name="bioRxiv">
        <title>A rank-normalized archaeal taxonomy based on genome phylogeny resolves widespread incomplete and uneven classifications.</title>
        <authorList>
            <person name="Rinke C."/>
            <person name="Chuvochina M."/>
            <person name="Mussig A.J."/>
            <person name="Chaumeil P.-A."/>
            <person name="Waite D.W."/>
            <person name="Whitman W.B."/>
            <person name="Parks D.H."/>
            <person name="Hugenholtz P."/>
        </authorList>
    </citation>
    <scope>NUCLEOTIDE SEQUENCE</scope>
    <source>
        <strain evidence="1">UBA8838</strain>
    </source>
</reference>
<dbReference type="OMA" id="QLKISWA"/>
<evidence type="ECO:0000313" key="2">
    <source>
        <dbReference type="Proteomes" id="UP000646844"/>
    </source>
</evidence>
<dbReference type="GeneID" id="1458423"/>
<dbReference type="RefSeq" id="WP_010978457.1">
    <property type="nucleotide sequence ID" value="NZ_BAABQO010000011.1"/>
</dbReference>
<protein>
    <submittedName>
        <fullName evidence="1">Uncharacterized protein</fullName>
    </submittedName>
</protein>
<dbReference type="EMBL" id="DUJO01000051">
    <property type="protein sequence ID" value="HII74827.1"/>
    <property type="molecule type" value="Genomic_DNA"/>
</dbReference>
<comment type="caution">
    <text evidence="1">The sequence shown here is derived from an EMBL/GenBank/DDBJ whole genome shotgun (WGS) entry which is preliminary data.</text>
</comment>